<comment type="similarity">
    <text evidence="1">Belongs to the 3-oxoacid CoA-transferase subunit B family.</text>
</comment>
<proteinExistence type="inferred from homology"/>
<dbReference type="InterPro" id="IPR012791">
    <property type="entry name" value="3-oxoacid_CoA-transf_B"/>
</dbReference>
<keyword evidence="4" id="KW-1185">Reference proteome</keyword>
<dbReference type="EMBL" id="PVXP01000002">
    <property type="protein sequence ID" value="PRR86786.1"/>
    <property type="molecule type" value="Genomic_DNA"/>
</dbReference>
<dbReference type="PANTHER" id="PTHR13707:SF60">
    <property type="entry name" value="ACETATE COA-TRANSFERASE SUBUNIT ALPHA"/>
    <property type="match status" value="1"/>
</dbReference>
<gene>
    <name evidence="3" type="primary">atoA</name>
    <name evidence="3" type="ORF">CLLU_02700</name>
</gene>
<evidence type="ECO:0000313" key="3">
    <source>
        <dbReference type="EMBL" id="PRR86786.1"/>
    </source>
</evidence>
<name>A0A2T0BSA4_9CLOT</name>
<dbReference type="Gene3D" id="3.40.1080.10">
    <property type="entry name" value="Glutaconate Coenzyme A-transferase"/>
    <property type="match status" value="1"/>
</dbReference>
<dbReference type="Proteomes" id="UP000237798">
    <property type="component" value="Unassembled WGS sequence"/>
</dbReference>
<dbReference type="AlphaFoldDB" id="A0A2T0BSA4"/>
<comment type="caution">
    <text evidence="3">The sequence shown here is derived from an EMBL/GenBank/DDBJ whole genome shotgun (WGS) entry which is preliminary data.</text>
</comment>
<dbReference type="NCBIfam" id="TIGR02428">
    <property type="entry name" value="pcaJ_scoB_fam"/>
    <property type="match status" value="1"/>
</dbReference>
<dbReference type="OrthoDB" id="9778604at2"/>
<dbReference type="GO" id="GO:0008775">
    <property type="term" value="F:acetate CoA-transferase activity"/>
    <property type="evidence" value="ECO:0007669"/>
    <property type="project" value="UniProtKB-EC"/>
</dbReference>
<reference evidence="3 4" key="1">
    <citation type="submission" date="2018-03" db="EMBL/GenBank/DDBJ databases">
        <title>Genome sequence of Clostridium luticellarii DSM 29923.</title>
        <authorList>
            <person name="Poehlein A."/>
            <person name="Daniel R."/>
        </authorList>
    </citation>
    <scope>NUCLEOTIDE SEQUENCE [LARGE SCALE GENOMIC DNA]</scope>
    <source>
        <strain evidence="3 4">DSM 29923</strain>
    </source>
</reference>
<dbReference type="RefSeq" id="WP_106007775.1">
    <property type="nucleotide sequence ID" value="NZ_JALCPJ010000025.1"/>
</dbReference>
<accession>A0A2T0BSA4</accession>
<dbReference type="PANTHER" id="PTHR13707">
    <property type="entry name" value="KETOACID-COENZYME A TRANSFERASE"/>
    <property type="match status" value="1"/>
</dbReference>
<protein>
    <submittedName>
        <fullName evidence="3">Acetate CoA-transferase subunit beta</fullName>
        <ecNumber evidence="3">2.8.3.8</ecNumber>
    </submittedName>
</protein>
<dbReference type="InterPro" id="IPR004165">
    <property type="entry name" value="CoA_trans_fam_I"/>
</dbReference>
<dbReference type="Pfam" id="PF01144">
    <property type="entry name" value="CoA_trans"/>
    <property type="match status" value="1"/>
</dbReference>
<dbReference type="SUPFAM" id="SSF100950">
    <property type="entry name" value="NagB/RpiA/CoA transferase-like"/>
    <property type="match status" value="1"/>
</dbReference>
<dbReference type="EC" id="2.8.3.8" evidence="3"/>
<evidence type="ECO:0000256" key="1">
    <source>
        <dbReference type="ARBA" id="ARBA00007047"/>
    </source>
</evidence>
<keyword evidence="2 3" id="KW-0808">Transferase</keyword>
<evidence type="ECO:0000256" key="2">
    <source>
        <dbReference type="ARBA" id="ARBA00022679"/>
    </source>
</evidence>
<evidence type="ECO:0000313" key="4">
    <source>
        <dbReference type="Proteomes" id="UP000237798"/>
    </source>
</evidence>
<organism evidence="3 4">
    <name type="scientific">Clostridium luticellarii</name>
    <dbReference type="NCBI Taxonomy" id="1691940"/>
    <lineage>
        <taxon>Bacteria</taxon>
        <taxon>Bacillati</taxon>
        <taxon>Bacillota</taxon>
        <taxon>Clostridia</taxon>
        <taxon>Eubacteriales</taxon>
        <taxon>Clostridiaceae</taxon>
        <taxon>Clostridium</taxon>
    </lineage>
</organism>
<dbReference type="SMART" id="SM00882">
    <property type="entry name" value="CoA_trans"/>
    <property type="match status" value="1"/>
</dbReference>
<dbReference type="InterPro" id="IPR037171">
    <property type="entry name" value="NagB/RpiA_transferase-like"/>
</dbReference>
<sequence length="221" mass="23532">MNKRNKIAKRAAKELKDGMVVNLGFGIPILAANYVDKGVNVILQSENGILNYGTNIKTSEGNPFFCAASGEPVAALPGCSIFTLDMSFLILRGGHVDMTILGALEVDSEGSIANWATPYGNNKYGPGMGGAIDILVGTKKVVVTMTHKSKNGEPKIREKCSMPLSAVKAVDLIITDEAVVRVTDEGLLLEEIAQGLTVDEVVKDTEAKLIISDNLKVSEIL</sequence>